<sequence>MLFMCPCVDDREDVTHPPSSPPEPCPSPSTTVSHATGASAFTGGVARVTRDLLSP</sequence>
<proteinExistence type="predicted"/>
<gene>
    <name evidence="2" type="ORF">BOLC2T10324H</name>
</gene>
<organism evidence="2">
    <name type="scientific">Brassica oleracea</name>
    <name type="common">Wild cabbage</name>
    <dbReference type="NCBI Taxonomy" id="3712"/>
    <lineage>
        <taxon>Eukaryota</taxon>
        <taxon>Viridiplantae</taxon>
        <taxon>Streptophyta</taxon>
        <taxon>Embryophyta</taxon>
        <taxon>Tracheophyta</taxon>
        <taxon>Spermatophyta</taxon>
        <taxon>Magnoliopsida</taxon>
        <taxon>eudicotyledons</taxon>
        <taxon>Gunneridae</taxon>
        <taxon>Pentapetalae</taxon>
        <taxon>rosids</taxon>
        <taxon>malvids</taxon>
        <taxon>Brassicales</taxon>
        <taxon>Brassicaceae</taxon>
        <taxon>Brassiceae</taxon>
        <taxon>Brassica</taxon>
    </lineage>
</organism>
<evidence type="ECO:0000313" key="2">
    <source>
        <dbReference type="EMBL" id="VDD24734.1"/>
    </source>
</evidence>
<feature type="region of interest" description="Disordered" evidence="1">
    <location>
        <begin position="10"/>
        <end position="55"/>
    </location>
</feature>
<evidence type="ECO:0000256" key="1">
    <source>
        <dbReference type="SAM" id="MobiDB-lite"/>
    </source>
</evidence>
<accession>A0A3P6DL12</accession>
<reference evidence="2" key="1">
    <citation type="submission" date="2018-11" db="EMBL/GenBank/DDBJ databases">
        <authorList>
            <consortium name="Genoscope - CEA"/>
            <person name="William W."/>
        </authorList>
    </citation>
    <scope>NUCLEOTIDE SEQUENCE</scope>
</reference>
<name>A0A3P6DL12_BRAOL</name>
<feature type="compositionally biased region" description="Pro residues" evidence="1">
    <location>
        <begin position="18"/>
        <end position="27"/>
    </location>
</feature>
<dbReference type="EMBL" id="LR031874">
    <property type="protein sequence ID" value="VDD24734.1"/>
    <property type="molecule type" value="Genomic_DNA"/>
</dbReference>
<dbReference type="AlphaFoldDB" id="A0A3P6DL12"/>
<protein>
    <submittedName>
        <fullName evidence="2">Uncharacterized protein</fullName>
    </submittedName>
</protein>